<comment type="caution">
    <text evidence="1">The sequence shown here is derived from an EMBL/GenBank/DDBJ whole genome shotgun (WGS) entry which is preliminary data.</text>
</comment>
<proteinExistence type="predicted"/>
<gene>
    <name evidence="1" type="ORF">ILYODFUR_034552</name>
</gene>
<organism evidence="1 2">
    <name type="scientific">Ilyodon furcidens</name>
    <name type="common">goldbreast splitfin</name>
    <dbReference type="NCBI Taxonomy" id="33524"/>
    <lineage>
        <taxon>Eukaryota</taxon>
        <taxon>Metazoa</taxon>
        <taxon>Chordata</taxon>
        <taxon>Craniata</taxon>
        <taxon>Vertebrata</taxon>
        <taxon>Euteleostomi</taxon>
        <taxon>Actinopterygii</taxon>
        <taxon>Neopterygii</taxon>
        <taxon>Teleostei</taxon>
        <taxon>Neoteleostei</taxon>
        <taxon>Acanthomorphata</taxon>
        <taxon>Ovalentaria</taxon>
        <taxon>Atherinomorphae</taxon>
        <taxon>Cyprinodontiformes</taxon>
        <taxon>Goodeidae</taxon>
        <taxon>Ilyodon</taxon>
    </lineage>
</organism>
<reference evidence="1 2" key="1">
    <citation type="submission" date="2021-06" db="EMBL/GenBank/DDBJ databases">
        <authorList>
            <person name="Palmer J.M."/>
        </authorList>
    </citation>
    <scope>NUCLEOTIDE SEQUENCE [LARGE SCALE GENOMIC DNA]</scope>
    <source>
        <strain evidence="2">if_2019</strain>
        <tissue evidence="1">Muscle</tissue>
    </source>
</reference>
<protein>
    <submittedName>
        <fullName evidence="1">Uncharacterized protein</fullName>
    </submittedName>
</protein>
<dbReference type="Proteomes" id="UP001482620">
    <property type="component" value="Unassembled WGS sequence"/>
</dbReference>
<keyword evidence="2" id="KW-1185">Reference proteome</keyword>
<evidence type="ECO:0000313" key="2">
    <source>
        <dbReference type="Proteomes" id="UP001482620"/>
    </source>
</evidence>
<evidence type="ECO:0000313" key="1">
    <source>
        <dbReference type="EMBL" id="MEQ2223220.1"/>
    </source>
</evidence>
<sequence length="76" mass="8870">MENWGIPMSKALQRSNPKETRGLELFFSVIEIKVEFGDIVKKERVKEMVLMEDDQTRLEVPTTMALVLVVFNWSKL</sequence>
<name>A0ABV0SSN4_9TELE</name>
<accession>A0ABV0SSN4</accession>
<dbReference type="EMBL" id="JAHRIQ010006261">
    <property type="protein sequence ID" value="MEQ2223220.1"/>
    <property type="molecule type" value="Genomic_DNA"/>
</dbReference>